<dbReference type="InterPro" id="IPR038260">
    <property type="entry name" value="Vps53_C_sf"/>
</dbReference>
<evidence type="ECO:0000256" key="7">
    <source>
        <dbReference type="ARBA" id="ARBA00023136"/>
    </source>
</evidence>
<dbReference type="GO" id="GO:0005829">
    <property type="term" value="C:cytosol"/>
    <property type="evidence" value="ECO:0007669"/>
    <property type="project" value="GOC"/>
</dbReference>
<protein>
    <recommendedName>
        <fullName evidence="4">Vacuolar protein sorting-associated protein 53 homolog</fullName>
    </recommendedName>
</protein>
<evidence type="ECO:0000259" key="9">
    <source>
        <dbReference type="Pfam" id="PF04100"/>
    </source>
</evidence>
<evidence type="ECO:0000256" key="8">
    <source>
        <dbReference type="SAM" id="MobiDB-lite"/>
    </source>
</evidence>
<dbReference type="PANTHER" id="PTHR12820">
    <property type="entry name" value="VACUOLAR SORTING PROTEIN 53"/>
    <property type="match status" value="1"/>
</dbReference>
<dbReference type="Pfam" id="PF16854">
    <property type="entry name" value="VPS53_C"/>
    <property type="match status" value="1"/>
</dbReference>
<reference evidence="12" key="1">
    <citation type="submission" date="2017-01" db="EMBL/GenBank/DDBJ databases">
        <title>Comparative genomics of anhydrobiosis in the tardigrade Hypsibius dujardini.</title>
        <authorList>
            <person name="Yoshida Y."/>
            <person name="Koutsovoulos G."/>
            <person name="Laetsch D."/>
            <person name="Stevens L."/>
            <person name="Kumar S."/>
            <person name="Horikawa D."/>
            <person name="Ishino K."/>
            <person name="Komine S."/>
            <person name="Tomita M."/>
            <person name="Blaxter M."/>
            <person name="Arakawa K."/>
        </authorList>
    </citation>
    <scope>NUCLEOTIDE SEQUENCE [LARGE SCALE GENOMIC DNA]</scope>
    <source>
        <strain evidence="12">Z151</strain>
    </source>
</reference>
<dbReference type="InterPro" id="IPR031745">
    <property type="entry name" value="Vps53_C"/>
</dbReference>
<organism evidence="11 12">
    <name type="scientific">Hypsibius exemplaris</name>
    <name type="common">Freshwater tardigrade</name>
    <dbReference type="NCBI Taxonomy" id="2072580"/>
    <lineage>
        <taxon>Eukaryota</taxon>
        <taxon>Metazoa</taxon>
        <taxon>Ecdysozoa</taxon>
        <taxon>Tardigrada</taxon>
        <taxon>Eutardigrada</taxon>
        <taxon>Parachela</taxon>
        <taxon>Hypsibioidea</taxon>
        <taxon>Hypsibiidae</taxon>
        <taxon>Hypsibius</taxon>
    </lineage>
</organism>
<feature type="region of interest" description="Disordered" evidence="8">
    <location>
        <begin position="546"/>
        <end position="570"/>
    </location>
</feature>
<accession>A0A1W0X198</accession>
<comment type="similarity">
    <text evidence="3">Belongs to the VPS53 family.</text>
</comment>
<name>A0A1W0X198_HYPEX</name>
<evidence type="ECO:0000256" key="4">
    <source>
        <dbReference type="ARBA" id="ARBA00014103"/>
    </source>
</evidence>
<dbReference type="GO" id="GO:0010008">
    <property type="term" value="C:endosome membrane"/>
    <property type="evidence" value="ECO:0007669"/>
    <property type="project" value="UniProtKB-SubCell"/>
</dbReference>
<evidence type="ECO:0000256" key="2">
    <source>
        <dbReference type="ARBA" id="ARBA00004481"/>
    </source>
</evidence>
<proteinExistence type="inferred from homology"/>
<keyword evidence="5" id="KW-0967">Endosome</keyword>
<dbReference type="GO" id="GO:0000938">
    <property type="term" value="C:GARP complex"/>
    <property type="evidence" value="ECO:0007669"/>
    <property type="project" value="InterPro"/>
</dbReference>
<evidence type="ECO:0000256" key="3">
    <source>
        <dbReference type="ARBA" id="ARBA00008628"/>
    </source>
</evidence>
<keyword evidence="12" id="KW-1185">Reference proteome</keyword>
<dbReference type="Gene3D" id="1.10.357.110">
    <property type="entry name" value="Vacuolar protein sorting-associated protein 53, C-terminus"/>
    <property type="match status" value="1"/>
</dbReference>
<dbReference type="InterPro" id="IPR039766">
    <property type="entry name" value="Vps53"/>
</dbReference>
<dbReference type="GO" id="GO:0042147">
    <property type="term" value="P:retrograde transport, endosome to Golgi"/>
    <property type="evidence" value="ECO:0007669"/>
    <property type="project" value="InterPro"/>
</dbReference>
<evidence type="ECO:0000313" key="11">
    <source>
        <dbReference type="EMBL" id="OQV21216.1"/>
    </source>
</evidence>
<feature type="domain" description="Vps53 C-terminal" evidence="10">
    <location>
        <begin position="444"/>
        <end position="528"/>
    </location>
</feature>
<dbReference type="Pfam" id="PF04100">
    <property type="entry name" value="Vps53_N"/>
    <property type="match status" value="1"/>
</dbReference>
<dbReference type="OrthoDB" id="10261632at2759"/>
<evidence type="ECO:0000256" key="5">
    <source>
        <dbReference type="ARBA" id="ARBA00022753"/>
    </source>
</evidence>
<feature type="domain" description="Vps53 N-terminal" evidence="9">
    <location>
        <begin position="57"/>
        <end position="190"/>
    </location>
</feature>
<evidence type="ECO:0000313" key="12">
    <source>
        <dbReference type="Proteomes" id="UP000192578"/>
    </source>
</evidence>
<keyword evidence="7" id="KW-0472">Membrane</keyword>
<evidence type="ECO:0000256" key="1">
    <source>
        <dbReference type="ARBA" id="ARBA00004150"/>
    </source>
</evidence>
<keyword evidence="6" id="KW-0333">Golgi apparatus</keyword>
<comment type="caution">
    <text evidence="11">The sequence shown here is derived from an EMBL/GenBank/DDBJ whole genome shotgun (WGS) entry which is preliminary data.</text>
</comment>
<dbReference type="AlphaFoldDB" id="A0A1W0X198"/>
<dbReference type="PANTHER" id="PTHR12820:SF0">
    <property type="entry name" value="VACUOLAR PROTEIN SORTING-ASSOCIATED PROTEIN 53 HOMOLOG"/>
    <property type="match status" value="1"/>
</dbReference>
<sequence length="584" mass="64804">MSISLEALLALQQHTVKICEFIQTSTGHAQATILIAENAPDSLFTAWRDNAYVIVTELGNIMASRRNEIDVKLLFYAIQRTMTFEAFLNKRFPRLTVTATAEPASLPALTSVSDQKLLSVVEYPDEKNPFEEGSGSGPKEELKVADLPPKLDASPFQGIISRCFEPFMDIYVESQDRNLTELMDRFVEDFRTRGIPKPTEAALQEGGLGIVLPSCADLFVFFKKCMLQCGQLTYGGQALVQLTGVFRKYLKAYASRMLIANLPKTLSTSASIAAATSGLLQTFMKEGEAAPTRMTEEELRKICSILTTAEYCCETVQQLEDKLKEKAGPTFALEIDFAAEQEVFNNVITTSIQLLVNDLETSCEPALIAMTKRQWLSVEAVGDQSGFVTAILSHLRTTLPTLRTYLSSSRKFFTQFCIKFANTFIPKYIAHIYKCKPISPVGAEQLLLDTHMLKTVLLDLPSLGSQISRKPPASFTKIVLKGMTKAEMILKVVMAPHDSPKIFVEKFLQLLPDSDTNELQKILEMKNVRRGDQAVFSDLYRNQAPSTSQSHAAHAHGDVSALSGGGEPESGRIKKLEMLIRNRL</sequence>
<evidence type="ECO:0000259" key="10">
    <source>
        <dbReference type="Pfam" id="PF16854"/>
    </source>
</evidence>
<dbReference type="Proteomes" id="UP000192578">
    <property type="component" value="Unassembled WGS sequence"/>
</dbReference>
<gene>
    <name evidence="11" type="ORF">BV898_04974</name>
</gene>
<evidence type="ECO:0000256" key="6">
    <source>
        <dbReference type="ARBA" id="ARBA00023034"/>
    </source>
</evidence>
<comment type="subcellular location">
    <subcellularLocation>
        <location evidence="2">Endosome membrane</location>
        <topology evidence="2">Peripheral membrane protein</topology>
    </subcellularLocation>
    <subcellularLocation>
        <location evidence="1">Golgi apparatus</location>
        <location evidence="1">trans-Golgi network membrane</location>
        <topology evidence="1">Peripheral membrane protein</topology>
    </subcellularLocation>
</comment>
<dbReference type="InterPro" id="IPR007234">
    <property type="entry name" value="Vps53_N"/>
</dbReference>
<dbReference type="EMBL" id="MTYJ01000025">
    <property type="protein sequence ID" value="OQV21216.1"/>
    <property type="molecule type" value="Genomic_DNA"/>
</dbReference>